<sequence length="95" mass="10561">MPTIPEMLDNKSTIKRLTNGKNSEMQKSVDYRFFPISDAVNSGDLHLTYCSTTIMLADFLTKALGMTRLRELRSAIGVEELAKGIHSSAGREVLK</sequence>
<organism evidence="2 3">
    <name type="scientific">Phytophthora cactorum</name>
    <dbReference type="NCBI Taxonomy" id="29920"/>
    <lineage>
        <taxon>Eukaryota</taxon>
        <taxon>Sar</taxon>
        <taxon>Stramenopiles</taxon>
        <taxon>Oomycota</taxon>
        <taxon>Peronosporomycetes</taxon>
        <taxon>Peronosporales</taxon>
        <taxon>Peronosporaceae</taxon>
        <taxon>Phytophthora</taxon>
    </lineage>
</organism>
<evidence type="ECO:0000313" key="2">
    <source>
        <dbReference type="EMBL" id="RAW25366.1"/>
    </source>
</evidence>
<comment type="caution">
    <text evidence="2">The sequence shown here is derived from an EMBL/GenBank/DDBJ whole genome shotgun (WGS) entry which is preliminary data.</text>
</comment>
<dbReference type="Proteomes" id="UP000736787">
    <property type="component" value="Unassembled WGS sequence"/>
</dbReference>
<reference evidence="1" key="2">
    <citation type="submission" date="2018-10" db="EMBL/GenBank/DDBJ databases">
        <title>Effector identification in a new, highly contiguous assembly of the strawberry crown rot pathogen Phytophthora cactorum.</title>
        <authorList>
            <person name="Armitage A.D."/>
            <person name="Nellist C.F."/>
            <person name="Bates H."/>
            <person name="Vickerstaff R.J."/>
            <person name="Harrison R.J."/>
        </authorList>
    </citation>
    <scope>NUCLEOTIDE SEQUENCE</scope>
    <source>
        <strain evidence="1">4040</strain>
    </source>
</reference>
<evidence type="ECO:0000313" key="3">
    <source>
        <dbReference type="Proteomes" id="UP000251314"/>
    </source>
</evidence>
<dbReference type="EMBL" id="MJFZ01000761">
    <property type="protein sequence ID" value="RAW25366.1"/>
    <property type="molecule type" value="Genomic_DNA"/>
</dbReference>
<dbReference type="OrthoDB" id="127986at2759"/>
<gene>
    <name evidence="2" type="ORF">PC110_g18222</name>
    <name evidence="1" type="ORF">PC117_g21165</name>
</gene>
<dbReference type="VEuPathDB" id="FungiDB:PC110_g18222"/>
<reference evidence="2 3" key="1">
    <citation type="submission" date="2018-01" db="EMBL/GenBank/DDBJ databases">
        <title>Draft genome of the strawberry crown rot pathogen Phytophthora cactorum.</title>
        <authorList>
            <person name="Armitage A.D."/>
            <person name="Lysoe E."/>
            <person name="Nellist C.F."/>
            <person name="Harrison R.J."/>
            <person name="Brurberg M.B."/>
        </authorList>
    </citation>
    <scope>NUCLEOTIDE SEQUENCE [LARGE SCALE GENOMIC DNA]</scope>
    <source>
        <strain evidence="2 3">10300</strain>
    </source>
</reference>
<proteinExistence type="predicted"/>
<evidence type="ECO:0000313" key="1">
    <source>
        <dbReference type="EMBL" id="KAG2903854.1"/>
    </source>
</evidence>
<keyword evidence="3" id="KW-1185">Reference proteome</keyword>
<dbReference type="Proteomes" id="UP000251314">
    <property type="component" value="Unassembled WGS sequence"/>
</dbReference>
<dbReference type="AlphaFoldDB" id="A0A329RNV1"/>
<protein>
    <submittedName>
        <fullName evidence="2">Uncharacterized protein</fullName>
    </submittedName>
</protein>
<accession>A0A329RNV1</accession>
<name>A0A329RNV1_9STRA</name>
<dbReference type="EMBL" id="RCMK01001041">
    <property type="protein sequence ID" value="KAG2903854.1"/>
    <property type="molecule type" value="Genomic_DNA"/>
</dbReference>